<dbReference type="InterPro" id="IPR000688">
    <property type="entry name" value="HypA/HybF"/>
</dbReference>
<evidence type="ECO:0000256" key="5">
    <source>
        <dbReference type="HAMAP-Rule" id="MF_00213"/>
    </source>
</evidence>
<comment type="caution">
    <text evidence="6">The sequence shown here is derived from an EMBL/GenBank/DDBJ whole genome shotgun (WGS) entry which is preliminary data.</text>
</comment>
<dbReference type="GO" id="GO:0051604">
    <property type="term" value="P:protein maturation"/>
    <property type="evidence" value="ECO:0007669"/>
    <property type="project" value="InterPro"/>
</dbReference>
<feature type="binding site" evidence="5">
    <location>
        <position position="70"/>
    </location>
    <ligand>
        <name>Zn(2+)</name>
        <dbReference type="ChEBI" id="CHEBI:29105"/>
    </ligand>
</feature>
<evidence type="ECO:0000313" key="6">
    <source>
        <dbReference type="EMBL" id="TVT31145.1"/>
    </source>
</evidence>
<evidence type="ECO:0000313" key="7">
    <source>
        <dbReference type="Proteomes" id="UP000320011"/>
    </source>
</evidence>
<evidence type="ECO:0000256" key="2">
    <source>
        <dbReference type="ARBA" id="ARBA00022596"/>
    </source>
</evidence>
<proteinExistence type="inferred from homology"/>
<dbReference type="AlphaFoldDB" id="A0A558B3P7"/>
<evidence type="ECO:0000256" key="3">
    <source>
        <dbReference type="ARBA" id="ARBA00022723"/>
    </source>
</evidence>
<feature type="binding site" evidence="5">
    <location>
        <position position="86"/>
    </location>
    <ligand>
        <name>Zn(2+)</name>
        <dbReference type="ChEBI" id="CHEBI:29105"/>
    </ligand>
</feature>
<accession>A0A558B3P7</accession>
<keyword evidence="2 5" id="KW-0533">Nickel</keyword>
<dbReference type="RefSeq" id="WP_144591947.1">
    <property type="nucleotide sequence ID" value="NZ_VJWX01000397.1"/>
</dbReference>
<dbReference type="HAMAP" id="MF_00213">
    <property type="entry name" value="HypA_HybF"/>
    <property type="match status" value="1"/>
</dbReference>
<dbReference type="Gene3D" id="3.30.2320.80">
    <property type="match status" value="1"/>
</dbReference>
<name>A0A558B3P7_9PSEU</name>
<sequence>MHELSITRSVVEAIAERMGEAEVTAVCLEIGRLSGVVPDAVRFCFDVVCAGTRLEGARLDIVEPEGRARCRACGEEFGMPDPIPLCPCGSADVEIVGGRQLRIKSVEVV</sequence>
<comment type="function">
    <text evidence="5">Involved in the maturation of [NiFe] hydrogenases. Required for nickel insertion into the metal center of the hydrogenase.</text>
</comment>
<dbReference type="EMBL" id="VJWX01000397">
    <property type="protein sequence ID" value="TVT31145.1"/>
    <property type="molecule type" value="Genomic_DNA"/>
</dbReference>
<feature type="binding site" evidence="5">
    <location>
        <position position="73"/>
    </location>
    <ligand>
        <name>Zn(2+)</name>
        <dbReference type="ChEBI" id="CHEBI:29105"/>
    </ligand>
</feature>
<dbReference type="PANTHER" id="PTHR34535:SF3">
    <property type="entry name" value="HYDROGENASE MATURATION FACTOR HYPA"/>
    <property type="match status" value="1"/>
</dbReference>
<keyword evidence="4 5" id="KW-0862">Zinc</keyword>
<dbReference type="Proteomes" id="UP000320011">
    <property type="component" value="Unassembled WGS sequence"/>
</dbReference>
<reference evidence="6 7" key="2">
    <citation type="submission" date="2019-08" db="EMBL/GenBank/DDBJ databases">
        <title>Amycolatopsis acidicola sp. nov., isolated from peat swamp forest soil.</title>
        <authorList>
            <person name="Srisuk N."/>
        </authorList>
    </citation>
    <scope>NUCLEOTIDE SEQUENCE [LARGE SCALE GENOMIC DNA]</scope>
    <source>
        <strain evidence="6 7">TBRC 6029</strain>
    </source>
</reference>
<keyword evidence="3 5" id="KW-0479">Metal-binding</keyword>
<evidence type="ECO:0000256" key="4">
    <source>
        <dbReference type="ARBA" id="ARBA00022833"/>
    </source>
</evidence>
<dbReference type="PIRSF" id="PIRSF004761">
    <property type="entry name" value="Hydrgn_mat_HypA"/>
    <property type="match status" value="1"/>
</dbReference>
<keyword evidence="7" id="KW-1185">Reference proteome</keyword>
<dbReference type="PANTHER" id="PTHR34535">
    <property type="entry name" value="HYDROGENASE MATURATION FACTOR HYPA"/>
    <property type="match status" value="1"/>
</dbReference>
<protein>
    <recommendedName>
        <fullName evidence="5">Hydrogenase maturation factor HypA</fullName>
    </recommendedName>
</protein>
<evidence type="ECO:0000256" key="1">
    <source>
        <dbReference type="ARBA" id="ARBA00010748"/>
    </source>
</evidence>
<dbReference type="OrthoDB" id="288014at2"/>
<dbReference type="GO" id="GO:0016151">
    <property type="term" value="F:nickel cation binding"/>
    <property type="evidence" value="ECO:0007669"/>
    <property type="project" value="UniProtKB-UniRule"/>
</dbReference>
<organism evidence="6 7">
    <name type="scientific">Amycolatopsis rhizosphaerae</name>
    <dbReference type="NCBI Taxonomy" id="2053003"/>
    <lineage>
        <taxon>Bacteria</taxon>
        <taxon>Bacillati</taxon>
        <taxon>Actinomycetota</taxon>
        <taxon>Actinomycetes</taxon>
        <taxon>Pseudonocardiales</taxon>
        <taxon>Pseudonocardiaceae</taxon>
        <taxon>Amycolatopsis</taxon>
    </lineage>
</organism>
<dbReference type="PROSITE" id="PS01249">
    <property type="entry name" value="HYPA"/>
    <property type="match status" value="1"/>
</dbReference>
<feature type="binding site" evidence="5">
    <location>
        <position position="88"/>
    </location>
    <ligand>
        <name>Zn(2+)</name>
        <dbReference type="ChEBI" id="CHEBI:29105"/>
    </ligand>
</feature>
<dbReference type="Pfam" id="PF01155">
    <property type="entry name" value="HypA"/>
    <property type="match status" value="1"/>
</dbReference>
<comment type="similarity">
    <text evidence="1 5">Belongs to the HypA/HybF family.</text>
</comment>
<dbReference type="NCBIfam" id="TIGR00100">
    <property type="entry name" value="hypA"/>
    <property type="match status" value="1"/>
</dbReference>
<reference evidence="6 7" key="1">
    <citation type="submission" date="2019-07" db="EMBL/GenBank/DDBJ databases">
        <authorList>
            <person name="Duangmal K."/>
            <person name="Teo W.F.A."/>
        </authorList>
    </citation>
    <scope>NUCLEOTIDE SEQUENCE [LARGE SCALE GENOMIC DNA]</scope>
    <source>
        <strain evidence="6 7">TBRC 6029</strain>
    </source>
</reference>
<gene>
    <name evidence="5 6" type="primary">hypA</name>
    <name evidence="6" type="ORF">FNH05_28570</name>
</gene>
<feature type="binding site" evidence="5">
    <location>
        <position position="2"/>
    </location>
    <ligand>
        <name>Ni(2+)</name>
        <dbReference type="ChEBI" id="CHEBI:49786"/>
    </ligand>
</feature>
<dbReference type="InterPro" id="IPR020538">
    <property type="entry name" value="Hydgase_Ni_incorp_HypA/HybF_CS"/>
</dbReference>
<dbReference type="GO" id="GO:0008270">
    <property type="term" value="F:zinc ion binding"/>
    <property type="evidence" value="ECO:0007669"/>
    <property type="project" value="UniProtKB-UniRule"/>
</dbReference>